<reference evidence="2" key="1">
    <citation type="submission" date="2021-01" db="EMBL/GenBank/DDBJ databases">
        <title>Modified the classification status of verrucomicrobia.</title>
        <authorList>
            <person name="Feng X."/>
        </authorList>
    </citation>
    <scope>NUCLEOTIDE SEQUENCE</scope>
    <source>
        <strain evidence="2">KCTC 22041</strain>
    </source>
</reference>
<organism evidence="2 3">
    <name type="scientific">Luteolibacter pohnpeiensis</name>
    <dbReference type="NCBI Taxonomy" id="454153"/>
    <lineage>
        <taxon>Bacteria</taxon>
        <taxon>Pseudomonadati</taxon>
        <taxon>Verrucomicrobiota</taxon>
        <taxon>Verrucomicrobiia</taxon>
        <taxon>Verrucomicrobiales</taxon>
        <taxon>Verrucomicrobiaceae</taxon>
        <taxon>Luteolibacter</taxon>
    </lineage>
</organism>
<dbReference type="InterPro" id="IPR011990">
    <property type="entry name" value="TPR-like_helical_dom_sf"/>
</dbReference>
<comment type="caution">
    <text evidence="2">The sequence shown here is derived from an EMBL/GenBank/DDBJ whole genome shotgun (WGS) entry which is preliminary data.</text>
</comment>
<dbReference type="PANTHER" id="PTHR37423">
    <property type="entry name" value="SOLUBLE LYTIC MUREIN TRANSGLYCOSYLASE-RELATED"/>
    <property type="match status" value="1"/>
</dbReference>
<feature type="signal peptide" evidence="1">
    <location>
        <begin position="1"/>
        <end position="23"/>
    </location>
</feature>
<dbReference type="SUPFAM" id="SSF48452">
    <property type="entry name" value="TPR-like"/>
    <property type="match status" value="2"/>
</dbReference>
<dbReference type="RefSeq" id="WP_200269695.1">
    <property type="nucleotide sequence ID" value="NZ_JAENIJ010000011.1"/>
</dbReference>
<feature type="chain" id="PRO_5036727680" evidence="1">
    <location>
        <begin position="24"/>
        <end position="521"/>
    </location>
</feature>
<dbReference type="Gene3D" id="1.25.40.10">
    <property type="entry name" value="Tetratricopeptide repeat domain"/>
    <property type="match status" value="3"/>
</dbReference>
<dbReference type="Pfam" id="PF13174">
    <property type="entry name" value="TPR_6"/>
    <property type="match status" value="2"/>
</dbReference>
<evidence type="ECO:0000256" key="1">
    <source>
        <dbReference type="SAM" id="SignalP"/>
    </source>
</evidence>
<dbReference type="EMBL" id="JAENIJ010000011">
    <property type="protein sequence ID" value="MBK1882498.1"/>
    <property type="molecule type" value="Genomic_DNA"/>
</dbReference>
<evidence type="ECO:0000313" key="3">
    <source>
        <dbReference type="Proteomes" id="UP000603141"/>
    </source>
</evidence>
<gene>
    <name evidence="2" type="ORF">JIN85_08730</name>
</gene>
<sequence>MQFHRSYALSSGALMATTAVAAAADPDLAVLATESLTAMQGGQWQEAHALLKRATDQFPKKEALSRFGPQFGVIYYRKGLCEIKMERWQDAVASFSTCYKDFPNRNGTDNPYEKLALLKCGEAEMGAGEWNLALQQFTKFSEERVANRDDYPRGAFFINQAVCHYHLGQIPEGNGNLEVALRNRQVFPTPSAGIITGVDLLVSAAIKGGNEPALLDFLRKNRTDLAGDLVRPVESQQIFIKLSADAAEANFVESAAILISLLPAADGSADESMRLARLSVSALIHEKSQDLKAACADYAEMVSEFPKVQNRESNLLNLIRLGAVAEQPLEERAKVCRQFLAEFPDSDQVPAVKQNLVAALFDQGDYTACIELVPPLIQSLPADGERMDFCTHVLGASYYYKGNYDLAEPILDEHVKKYPQSRYARPTRFLQAVTAAALREWQRAGGLLDSFVKAYPDFSANPLLPFALYERAVVHHAEREDQAALAALEKIGRDYPQSNVATVANELMQEIRTPETMPGDQ</sequence>
<keyword evidence="1" id="KW-0732">Signal</keyword>
<dbReference type="PANTHER" id="PTHR37423:SF2">
    <property type="entry name" value="MEMBRANE-BOUND LYTIC MUREIN TRANSGLYCOSYLASE C"/>
    <property type="match status" value="1"/>
</dbReference>
<dbReference type="Proteomes" id="UP000603141">
    <property type="component" value="Unassembled WGS sequence"/>
</dbReference>
<accession>A0A934SBZ7</accession>
<protein>
    <submittedName>
        <fullName evidence="2">Tetratricopeptide repeat protein</fullName>
    </submittedName>
</protein>
<dbReference type="InterPro" id="IPR019734">
    <property type="entry name" value="TPR_rpt"/>
</dbReference>
<evidence type="ECO:0000313" key="2">
    <source>
        <dbReference type="EMBL" id="MBK1882498.1"/>
    </source>
</evidence>
<keyword evidence="3" id="KW-1185">Reference proteome</keyword>
<proteinExistence type="predicted"/>
<name>A0A934SBZ7_9BACT</name>
<dbReference type="AlphaFoldDB" id="A0A934SBZ7"/>